<dbReference type="Proteomes" id="UP000001095">
    <property type="component" value="Unassembled WGS sequence"/>
</dbReference>
<organism evidence="2 3">
    <name type="scientific">Afipia clevelandensis ATCC 49720</name>
    <dbReference type="NCBI Taxonomy" id="883079"/>
    <lineage>
        <taxon>Bacteria</taxon>
        <taxon>Pseudomonadati</taxon>
        <taxon>Pseudomonadota</taxon>
        <taxon>Alphaproteobacteria</taxon>
        <taxon>Hyphomicrobiales</taxon>
        <taxon>Nitrobacteraceae</taxon>
        <taxon>Afipia</taxon>
    </lineage>
</organism>
<name>K8PCH6_9BRAD</name>
<protein>
    <submittedName>
        <fullName evidence="2">Uncharacterized protein</fullName>
    </submittedName>
</protein>
<dbReference type="PATRIC" id="fig|883079.3.peg.2304"/>
<dbReference type="HOGENOM" id="CLU_2165599_0_0_5"/>
<dbReference type="RefSeq" id="WP_002713131.1">
    <property type="nucleotide sequence ID" value="NZ_KB375281.1"/>
</dbReference>
<evidence type="ECO:0000313" key="3">
    <source>
        <dbReference type="Proteomes" id="UP000001095"/>
    </source>
</evidence>
<feature type="region of interest" description="Disordered" evidence="1">
    <location>
        <begin position="1"/>
        <end position="26"/>
    </location>
</feature>
<evidence type="ECO:0000256" key="1">
    <source>
        <dbReference type="SAM" id="MobiDB-lite"/>
    </source>
</evidence>
<comment type="caution">
    <text evidence="2">The sequence shown here is derived from an EMBL/GenBank/DDBJ whole genome shotgun (WGS) entry which is preliminary data.</text>
</comment>
<feature type="compositionally biased region" description="Basic and acidic residues" evidence="1">
    <location>
        <begin position="17"/>
        <end position="26"/>
    </location>
</feature>
<sequence>MTARFRLEGPYGFDGTENPRRRGETRAAHTARDYDYCSRIVGRTEMEFLRACRVCPDRACRRARRCLGPEFSCRVDNSNPRLLGFLEHGAAIDFAYDELQRMRQARGVSDKLT</sequence>
<reference evidence="2 3" key="1">
    <citation type="submission" date="2012-04" db="EMBL/GenBank/DDBJ databases">
        <title>The Genome Sequence of Afipia clevelandensis ATCC 49720.</title>
        <authorList>
            <consortium name="The Broad Institute Genome Sequencing Platform"/>
            <person name="Earl A."/>
            <person name="Ward D."/>
            <person name="Feldgarden M."/>
            <person name="Gevers D."/>
            <person name="Huys G."/>
            <person name="Walker B."/>
            <person name="Young S.K."/>
            <person name="Zeng Q."/>
            <person name="Gargeya S."/>
            <person name="Fitzgerald M."/>
            <person name="Haas B."/>
            <person name="Abouelleil A."/>
            <person name="Alvarado L."/>
            <person name="Arachchi H.M."/>
            <person name="Berlin A."/>
            <person name="Chapman S.B."/>
            <person name="Goldberg J."/>
            <person name="Griggs A."/>
            <person name="Gujja S."/>
            <person name="Hansen M."/>
            <person name="Howarth C."/>
            <person name="Imamovic A."/>
            <person name="Larimer J."/>
            <person name="McCowen C."/>
            <person name="Montmayeur A."/>
            <person name="Murphy C."/>
            <person name="Neiman D."/>
            <person name="Pearson M."/>
            <person name="Priest M."/>
            <person name="Roberts A."/>
            <person name="Saif S."/>
            <person name="Shea T."/>
            <person name="Sisk P."/>
            <person name="Sykes S."/>
            <person name="Wortman J."/>
            <person name="Nusbaum C."/>
            <person name="Birren B."/>
        </authorList>
    </citation>
    <scope>NUCLEOTIDE SEQUENCE [LARGE SCALE GENOMIC DNA]</scope>
    <source>
        <strain evidence="2 3">ATCC 49720</strain>
    </source>
</reference>
<proteinExistence type="predicted"/>
<evidence type="ECO:0000313" key="2">
    <source>
        <dbReference type="EMBL" id="EKS36053.1"/>
    </source>
</evidence>
<dbReference type="EMBL" id="AGWY01000008">
    <property type="protein sequence ID" value="EKS36053.1"/>
    <property type="molecule type" value="Genomic_DNA"/>
</dbReference>
<keyword evidence="3" id="KW-1185">Reference proteome</keyword>
<accession>K8PCH6</accession>
<dbReference type="AlphaFoldDB" id="K8PCH6"/>
<dbReference type="OrthoDB" id="9936828at2"/>
<gene>
    <name evidence="2" type="ORF">HMPREF9696_02265</name>
</gene>